<name>A0A1F6A4Q8_9BACT</name>
<evidence type="ECO:0000256" key="1">
    <source>
        <dbReference type="ARBA" id="ARBA00004370"/>
    </source>
</evidence>
<proteinExistence type="predicted"/>
<dbReference type="STRING" id="1798381.A2721_02750"/>
<keyword evidence="6" id="KW-0066">ATP synthesis</keyword>
<evidence type="ECO:0000313" key="7">
    <source>
        <dbReference type="EMBL" id="OGG19422.1"/>
    </source>
</evidence>
<evidence type="ECO:0000256" key="3">
    <source>
        <dbReference type="ARBA" id="ARBA00022781"/>
    </source>
</evidence>
<dbReference type="Proteomes" id="UP000177871">
    <property type="component" value="Unassembled WGS sequence"/>
</dbReference>
<protein>
    <submittedName>
        <fullName evidence="7">Uncharacterized protein</fullName>
    </submittedName>
</protein>
<dbReference type="Pfam" id="PF00213">
    <property type="entry name" value="OSCP"/>
    <property type="match status" value="1"/>
</dbReference>
<evidence type="ECO:0000256" key="2">
    <source>
        <dbReference type="ARBA" id="ARBA00022448"/>
    </source>
</evidence>
<organism evidence="7 8">
    <name type="scientific">Candidatus Gottesmanbacteria bacterium RIFCSPHIGHO2_01_FULL_47_48</name>
    <dbReference type="NCBI Taxonomy" id="1798381"/>
    <lineage>
        <taxon>Bacteria</taxon>
        <taxon>Candidatus Gottesmaniibacteriota</taxon>
    </lineage>
</organism>
<keyword evidence="4" id="KW-0406">Ion transport</keyword>
<keyword evidence="5" id="KW-0472">Membrane</keyword>
<comment type="caution">
    <text evidence="7">The sequence shown here is derived from an EMBL/GenBank/DDBJ whole genome shotgun (WGS) entry which is preliminary data.</text>
</comment>
<accession>A0A1F6A4Q8</accession>
<dbReference type="GO" id="GO:0016020">
    <property type="term" value="C:membrane"/>
    <property type="evidence" value="ECO:0007669"/>
    <property type="project" value="UniProtKB-SubCell"/>
</dbReference>
<keyword evidence="3" id="KW-0375">Hydrogen ion transport</keyword>
<dbReference type="GO" id="GO:0046933">
    <property type="term" value="F:proton-transporting ATP synthase activity, rotational mechanism"/>
    <property type="evidence" value="ECO:0007669"/>
    <property type="project" value="InterPro"/>
</dbReference>
<dbReference type="AlphaFoldDB" id="A0A1F6A4Q8"/>
<keyword evidence="2" id="KW-0813">Transport</keyword>
<evidence type="ECO:0000256" key="6">
    <source>
        <dbReference type="ARBA" id="ARBA00023310"/>
    </source>
</evidence>
<comment type="subcellular location">
    <subcellularLocation>
        <location evidence="1">Membrane</location>
    </subcellularLocation>
</comment>
<evidence type="ECO:0000313" key="8">
    <source>
        <dbReference type="Proteomes" id="UP000177871"/>
    </source>
</evidence>
<reference evidence="7 8" key="1">
    <citation type="journal article" date="2016" name="Nat. Commun.">
        <title>Thousands of microbial genomes shed light on interconnected biogeochemical processes in an aquifer system.</title>
        <authorList>
            <person name="Anantharaman K."/>
            <person name="Brown C.T."/>
            <person name="Hug L.A."/>
            <person name="Sharon I."/>
            <person name="Castelle C.J."/>
            <person name="Probst A.J."/>
            <person name="Thomas B.C."/>
            <person name="Singh A."/>
            <person name="Wilkins M.J."/>
            <person name="Karaoz U."/>
            <person name="Brodie E.L."/>
            <person name="Williams K.H."/>
            <person name="Hubbard S.S."/>
            <person name="Banfield J.F."/>
        </authorList>
    </citation>
    <scope>NUCLEOTIDE SEQUENCE [LARGE SCALE GENOMIC DNA]</scope>
</reference>
<sequence>MTDIVSSILRDCYTRTEALAKLRELREAAMDEGRAEARRKDGEGNIEEELETAREEIEKQDVLTIYLPVELSFAQIEELGQKVRQIVQEDILLDLRRDERLIGGCALAFRGKYRDFSLRVQFEQGREFLRGLVLKE</sequence>
<dbReference type="EMBL" id="MFJK01000007">
    <property type="protein sequence ID" value="OGG19422.1"/>
    <property type="molecule type" value="Genomic_DNA"/>
</dbReference>
<dbReference type="InterPro" id="IPR000711">
    <property type="entry name" value="ATPase_OSCP/dsu"/>
</dbReference>
<gene>
    <name evidence="7" type="ORF">A2721_02750</name>
</gene>
<evidence type="ECO:0000256" key="5">
    <source>
        <dbReference type="ARBA" id="ARBA00023136"/>
    </source>
</evidence>
<evidence type="ECO:0000256" key="4">
    <source>
        <dbReference type="ARBA" id="ARBA00023065"/>
    </source>
</evidence>